<dbReference type="Pfam" id="PF06983">
    <property type="entry name" value="3-dmu-9_3-mt"/>
    <property type="match status" value="1"/>
</dbReference>
<dbReference type="CDD" id="cd06588">
    <property type="entry name" value="PhnB_like"/>
    <property type="match status" value="1"/>
</dbReference>
<accession>A0A7K1U5K0</accession>
<dbReference type="InterPro" id="IPR028973">
    <property type="entry name" value="PhnB-like"/>
</dbReference>
<dbReference type="AlphaFoldDB" id="A0A7K1U5K0"/>
<organism evidence="2 3">
    <name type="scientific">Chitinophaga tropicalis</name>
    <dbReference type="NCBI Taxonomy" id="2683588"/>
    <lineage>
        <taxon>Bacteria</taxon>
        <taxon>Pseudomonadati</taxon>
        <taxon>Bacteroidota</taxon>
        <taxon>Chitinophagia</taxon>
        <taxon>Chitinophagales</taxon>
        <taxon>Chitinophagaceae</taxon>
        <taxon>Chitinophaga</taxon>
    </lineage>
</organism>
<proteinExistence type="predicted"/>
<dbReference type="InterPro" id="IPR029068">
    <property type="entry name" value="Glyas_Bleomycin-R_OHBP_Dase"/>
</dbReference>
<evidence type="ECO:0000313" key="3">
    <source>
        <dbReference type="Proteomes" id="UP000461730"/>
    </source>
</evidence>
<dbReference type="PANTHER" id="PTHR33990">
    <property type="entry name" value="PROTEIN YJDN-RELATED"/>
    <property type="match status" value="1"/>
</dbReference>
<dbReference type="SUPFAM" id="SSF54593">
    <property type="entry name" value="Glyoxalase/Bleomycin resistance protein/Dihydroxybiphenyl dioxygenase"/>
    <property type="match status" value="1"/>
</dbReference>
<evidence type="ECO:0000313" key="2">
    <source>
        <dbReference type="EMBL" id="MVT09556.1"/>
    </source>
</evidence>
<feature type="domain" description="PhnB-like" evidence="1">
    <location>
        <begin position="4"/>
        <end position="138"/>
    </location>
</feature>
<dbReference type="RefSeq" id="WP_157307004.1">
    <property type="nucleotide sequence ID" value="NZ_WRXN01000006.1"/>
</dbReference>
<sequence length="146" mass="16362">MASVSTYLNFQEKTEEAFNFYKSIFGGEFQGAGIMRMGDAPPQEGMPPLSEKDKNLVMHVELRILGVHTLMGTDSIGSCGMQTTSGNNMHVNLDPGTRAETKRIFDRLKEGGNVTMELQDMFWGDYFGSLTDKYGINWMFNCPEKP</sequence>
<keyword evidence="3" id="KW-1185">Reference proteome</keyword>
<dbReference type="PANTHER" id="PTHR33990:SF1">
    <property type="entry name" value="PROTEIN YJDN"/>
    <property type="match status" value="1"/>
</dbReference>
<dbReference type="EMBL" id="WRXN01000006">
    <property type="protein sequence ID" value="MVT09556.1"/>
    <property type="molecule type" value="Genomic_DNA"/>
</dbReference>
<reference evidence="2 3" key="1">
    <citation type="submission" date="2019-12" db="EMBL/GenBank/DDBJ databases">
        <title>Chitinophaga sp. strain ysch24 (GDMCC 1.1355), whole genome shotgun sequence.</title>
        <authorList>
            <person name="Zhang X."/>
        </authorList>
    </citation>
    <scope>NUCLEOTIDE SEQUENCE [LARGE SCALE GENOMIC DNA]</scope>
    <source>
        <strain evidence="3">ysch24</strain>
    </source>
</reference>
<dbReference type="Proteomes" id="UP000461730">
    <property type="component" value="Unassembled WGS sequence"/>
</dbReference>
<protein>
    <submittedName>
        <fullName evidence="2">VOC family protein</fullName>
    </submittedName>
</protein>
<gene>
    <name evidence="2" type="ORF">GO493_14905</name>
</gene>
<name>A0A7K1U5K0_9BACT</name>
<evidence type="ECO:0000259" key="1">
    <source>
        <dbReference type="Pfam" id="PF06983"/>
    </source>
</evidence>
<comment type="caution">
    <text evidence="2">The sequence shown here is derived from an EMBL/GenBank/DDBJ whole genome shotgun (WGS) entry which is preliminary data.</text>
</comment>
<dbReference type="Gene3D" id="3.10.180.10">
    <property type="entry name" value="2,3-Dihydroxybiphenyl 1,2-Dioxygenase, domain 1"/>
    <property type="match status" value="1"/>
</dbReference>